<evidence type="ECO:0000313" key="4">
    <source>
        <dbReference type="EMBL" id="CAK9869297.1"/>
    </source>
</evidence>
<dbReference type="InterPro" id="IPR000300">
    <property type="entry name" value="IPPc"/>
</dbReference>
<name>A0ABP1B2I5_9BRYO</name>
<dbReference type="InterPro" id="IPR036691">
    <property type="entry name" value="Endo/exonu/phosph_ase_sf"/>
</dbReference>
<feature type="domain" description="C2" evidence="3">
    <location>
        <begin position="540"/>
        <end position="667"/>
    </location>
</feature>
<dbReference type="SMART" id="SM00239">
    <property type="entry name" value="C2"/>
    <property type="match status" value="2"/>
</dbReference>
<feature type="compositionally biased region" description="Polar residues" evidence="2">
    <location>
        <begin position="30"/>
        <end position="54"/>
    </location>
</feature>
<dbReference type="InterPro" id="IPR046985">
    <property type="entry name" value="IP5"/>
</dbReference>
<evidence type="ECO:0000256" key="2">
    <source>
        <dbReference type="SAM" id="MobiDB-lite"/>
    </source>
</evidence>
<protein>
    <recommendedName>
        <fullName evidence="3">C2 domain-containing protein</fullName>
    </recommendedName>
</protein>
<sequence>MITELQRNLPDFCTLRSFNIAPHPKEMEGSSLSNIAEASQPSSPISPVSLSHNKSLGAAKKVDRRNRVHRLSHSGGSNGRTFDLDDIASGSNGSHVTSTERACRVAVTILEAKDLKRNENGPDARDPIFKVKVDQVLRKSTDIKTSVNQAGVLKVNQSFIFDVRDLKNAQISVHVVARGVLGIEEALGHITSLSVLDLLEEHGDQKDVEAKWYDLLSKSGSRIMPGKLFMQIIVGKAEPEQPLSAFVGTWNVGNARPPPDLSPWLPVDDTYEIIAIGTQECDYQARPPFTDCAKDWTHTLKTHFGQRYKLVHATSRGQMRLVIFVRDDAEKAISEVESDSEATGVGNVLANKGGICIAFKFWDTGLCFVNCHFAAHAGQCEARNSDYRQIAGQMHLGIEGMDILNQFHHVFWLGDLNYRLDFGALDEKPLIPDRAFWATIVKQIHANRWKDLVKYDELRKEKTDLHVLTGFKEGEITFPPTFKMQRDFLDHYNQKRIPAWCDRVLWKTLQGCQSSLISYFSAPSIQTSDHKPVGATFKLISYALPSSNSEVPDEDDKRWHIRFTALRAKKLRASDINGFSDPLVSFVGPNLLQEFCSKVKHQTLNPVWNTYQELPTLVLSSFALQRVDKEYLLVRVLDNDSDEDALGYGVIPLGHAVASFRKGSTEVAHFKVKLSYHGLPAGTLEGGMKLTWERNVIKRRGYATEFVGRTTGIRDSFKKKMFIRSSPK</sequence>
<evidence type="ECO:0000313" key="5">
    <source>
        <dbReference type="Proteomes" id="UP001497522"/>
    </source>
</evidence>
<dbReference type="Pfam" id="PF00168">
    <property type="entry name" value="C2"/>
    <property type="match status" value="2"/>
</dbReference>
<accession>A0ABP1B2I5</accession>
<evidence type="ECO:0000259" key="3">
    <source>
        <dbReference type="PROSITE" id="PS50004"/>
    </source>
</evidence>
<evidence type="ECO:0000256" key="1">
    <source>
        <dbReference type="ARBA" id="ARBA00010768"/>
    </source>
</evidence>
<dbReference type="PANTHER" id="PTHR11200:SF291">
    <property type="entry name" value="INOSITOL 5-PHOSPHATASE"/>
    <property type="match status" value="1"/>
</dbReference>
<comment type="similarity">
    <text evidence="1">Belongs to the inositol polyphosphate 5-phosphatase family.</text>
</comment>
<dbReference type="InterPro" id="IPR000008">
    <property type="entry name" value="C2_dom"/>
</dbReference>
<dbReference type="Pfam" id="PF22669">
    <property type="entry name" value="Exo_endo_phos2"/>
    <property type="match status" value="1"/>
</dbReference>
<organism evidence="4 5">
    <name type="scientific">Sphagnum jensenii</name>
    <dbReference type="NCBI Taxonomy" id="128206"/>
    <lineage>
        <taxon>Eukaryota</taxon>
        <taxon>Viridiplantae</taxon>
        <taxon>Streptophyta</taxon>
        <taxon>Embryophyta</taxon>
        <taxon>Bryophyta</taxon>
        <taxon>Sphagnophytina</taxon>
        <taxon>Sphagnopsida</taxon>
        <taxon>Sphagnales</taxon>
        <taxon>Sphagnaceae</taxon>
        <taxon>Sphagnum</taxon>
    </lineage>
</organism>
<dbReference type="SMART" id="SM00128">
    <property type="entry name" value="IPPc"/>
    <property type="match status" value="1"/>
</dbReference>
<keyword evidence="5" id="KW-1185">Reference proteome</keyword>
<proteinExistence type="inferred from homology"/>
<dbReference type="InterPro" id="IPR035892">
    <property type="entry name" value="C2_domain_sf"/>
</dbReference>
<reference evidence="4" key="1">
    <citation type="submission" date="2024-03" db="EMBL/GenBank/DDBJ databases">
        <authorList>
            <consortium name="ELIXIR-Norway"/>
            <consortium name="Elixir Norway"/>
        </authorList>
    </citation>
    <scope>NUCLEOTIDE SEQUENCE</scope>
</reference>
<dbReference type="PROSITE" id="PS50004">
    <property type="entry name" value="C2"/>
    <property type="match status" value="1"/>
</dbReference>
<dbReference type="Proteomes" id="UP001497522">
    <property type="component" value="Chromosome 19"/>
</dbReference>
<feature type="region of interest" description="Disordered" evidence="2">
    <location>
        <begin position="26"/>
        <end position="83"/>
    </location>
</feature>
<dbReference type="PANTHER" id="PTHR11200">
    <property type="entry name" value="INOSITOL 5-PHOSPHATASE"/>
    <property type="match status" value="1"/>
</dbReference>
<feature type="compositionally biased region" description="Basic residues" evidence="2">
    <location>
        <begin position="62"/>
        <end position="72"/>
    </location>
</feature>
<dbReference type="Gene3D" id="2.60.40.150">
    <property type="entry name" value="C2 domain"/>
    <property type="match status" value="2"/>
</dbReference>
<dbReference type="CDD" id="cd00030">
    <property type="entry name" value="C2"/>
    <property type="match status" value="2"/>
</dbReference>
<dbReference type="EMBL" id="OZ023720">
    <property type="protein sequence ID" value="CAK9869297.1"/>
    <property type="molecule type" value="Genomic_DNA"/>
</dbReference>
<dbReference type="Gene3D" id="3.60.10.10">
    <property type="entry name" value="Endonuclease/exonuclease/phosphatase"/>
    <property type="match status" value="1"/>
</dbReference>
<gene>
    <name evidence="4" type="ORF">CSSPJE1EN2_LOCUS12055</name>
</gene>
<dbReference type="SUPFAM" id="SSF56219">
    <property type="entry name" value="DNase I-like"/>
    <property type="match status" value="1"/>
</dbReference>
<dbReference type="SUPFAM" id="SSF49562">
    <property type="entry name" value="C2 domain (Calcium/lipid-binding domain, CaLB)"/>
    <property type="match status" value="2"/>
</dbReference>